<feature type="compositionally biased region" description="Low complexity" evidence="1">
    <location>
        <begin position="74"/>
        <end position="85"/>
    </location>
</feature>
<dbReference type="EMBL" id="SNZK01000009">
    <property type="protein sequence ID" value="TDR52153.1"/>
    <property type="molecule type" value="Genomic_DNA"/>
</dbReference>
<dbReference type="SMART" id="SM00900">
    <property type="entry name" value="FMN_bind"/>
    <property type="match status" value="2"/>
</dbReference>
<proteinExistence type="predicted"/>
<dbReference type="Pfam" id="PF04205">
    <property type="entry name" value="FMN_bind"/>
    <property type="match status" value="1"/>
</dbReference>
<evidence type="ECO:0000313" key="4">
    <source>
        <dbReference type="Proteomes" id="UP000295558"/>
    </source>
</evidence>
<keyword evidence="3" id="KW-0449">Lipoprotein</keyword>
<feature type="domain" description="FMN-binding" evidence="2">
    <location>
        <begin position="221"/>
        <end position="314"/>
    </location>
</feature>
<evidence type="ECO:0000313" key="3">
    <source>
        <dbReference type="EMBL" id="TDR52153.1"/>
    </source>
</evidence>
<dbReference type="InterPro" id="IPR007329">
    <property type="entry name" value="FMN-bd"/>
</dbReference>
<feature type="region of interest" description="Disordered" evidence="1">
    <location>
        <begin position="60"/>
        <end position="85"/>
    </location>
</feature>
<dbReference type="Gene3D" id="3.90.1010.20">
    <property type="match status" value="2"/>
</dbReference>
<evidence type="ECO:0000259" key="2">
    <source>
        <dbReference type="SMART" id="SM00900"/>
    </source>
</evidence>
<dbReference type="STRING" id="1265846.PROCOU_09526"/>
<name>A0A4R6ZIR0_9LIST</name>
<dbReference type="NCBIfam" id="NF041941">
    <property type="entry name" value="lipo_FMN_PplA"/>
    <property type="match status" value="1"/>
</dbReference>
<evidence type="ECO:0000256" key="1">
    <source>
        <dbReference type="SAM" id="MobiDB-lite"/>
    </source>
</evidence>
<protein>
    <submittedName>
        <fullName evidence="3">Major membrane immunogen (Membrane-anchored lipoprotein)</fullName>
    </submittedName>
</protein>
<reference evidence="3 4" key="1">
    <citation type="submission" date="2019-03" db="EMBL/GenBank/DDBJ databases">
        <title>Genomic Encyclopedia of Type Strains, Phase III (KMG-III): the genomes of soil and plant-associated and newly described type strains.</title>
        <authorList>
            <person name="Whitman W."/>
        </authorList>
    </citation>
    <scope>NUCLEOTIDE SEQUENCE [LARGE SCALE GENOMIC DNA]</scope>
    <source>
        <strain evidence="3 4">CECT 7972</strain>
    </source>
</reference>
<accession>A0A4R6ZIR0</accession>
<dbReference type="AlphaFoldDB" id="A0A4R6ZIR0"/>
<comment type="caution">
    <text evidence="3">The sequence shown here is derived from an EMBL/GenBank/DDBJ whole genome shotgun (WGS) entry which is preliminary data.</text>
</comment>
<dbReference type="Proteomes" id="UP000295558">
    <property type="component" value="Unassembled WGS sequence"/>
</dbReference>
<gene>
    <name evidence="3" type="ORF">DFP96_10942</name>
</gene>
<dbReference type="GO" id="GO:0010181">
    <property type="term" value="F:FMN binding"/>
    <property type="evidence" value="ECO:0007669"/>
    <property type="project" value="InterPro"/>
</dbReference>
<dbReference type="InterPro" id="IPR049652">
    <property type="entry name" value="PplA-like"/>
</dbReference>
<sequence length="331" mass="36220">MLYLSGIEVSLCFRALSIVHVITSNILKGGSKFMKKKKLVMALTAVMASSMLLVACGNDNSNDNKSSDSKQSDTTKTAGKTDGTMTDGTYKLQEKNFDDKGWKGFMTITVKDNAITKSDYNYENKDGKLKTDDADYEKNMKAKVGTGPQEYIPALNDSLVAKQSAADVEVVTGATHSSDSFINYSNQLIQAAQRADTATIEINNGATLQDGKYSLEEQNYAHNYRLVFNMEVKDGKITSSDYNYVDKDGKKKTDDADYEKNMKSKAGVGPQEYIPALNKALVDKQNPADVAVVTGATESSNSFRIYAAQLYNAAQSGNTDMIKVYNKVEAE</sequence>
<dbReference type="GO" id="GO:0016020">
    <property type="term" value="C:membrane"/>
    <property type="evidence" value="ECO:0007669"/>
    <property type="project" value="InterPro"/>
</dbReference>
<organism evidence="3 4">
    <name type="scientific">Listeria rocourtiae</name>
    <dbReference type="NCBI Taxonomy" id="647910"/>
    <lineage>
        <taxon>Bacteria</taxon>
        <taxon>Bacillati</taxon>
        <taxon>Bacillota</taxon>
        <taxon>Bacilli</taxon>
        <taxon>Bacillales</taxon>
        <taxon>Listeriaceae</taxon>
        <taxon>Listeria</taxon>
    </lineage>
</organism>
<keyword evidence="4" id="KW-1185">Reference proteome</keyword>
<feature type="domain" description="FMN-binding" evidence="2">
    <location>
        <begin position="101"/>
        <end position="192"/>
    </location>
</feature>